<sequence length="273" mass="30458">MATRSEAYDAPAIRAFANEMTAWREDAGLTKTAFADLLGYTAQWICQVEGMKSIPSEKFALDVDTYFKTNGVFQRLWLLINDTRFLAVLPPGFAEFVQQEALASTLYTFDPLVIKGLFQAPEYARAVLKSGRSESETDALVTSRMERQQILTRANPPRVVAIFDEWAVRRIVGDQQVMRSQHRHLADQARLYNVSLQIVPMAAGAYAGLPGAFTILSFDDAPDAVYTEGHVSGHLTNHRATVQEYRRRYDLIRSAAMSADDSLELLNAALEGT</sequence>
<reference evidence="2" key="1">
    <citation type="submission" date="2020-07" db="EMBL/GenBank/DDBJ databases">
        <authorList>
            <person name="Tarantini F.S."/>
            <person name="Hong K.W."/>
            <person name="Chan K.G."/>
        </authorList>
    </citation>
    <scope>NUCLEOTIDE SEQUENCE</scope>
    <source>
        <strain evidence="2">32-07</strain>
    </source>
</reference>
<proteinExistence type="predicted"/>
<dbReference type="InterPro" id="IPR010982">
    <property type="entry name" value="Lambda_DNA-bd_dom_sf"/>
</dbReference>
<evidence type="ECO:0000259" key="1">
    <source>
        <dbReference type="Pfam" id="PF19054"/>
    </source>
</evidence>
<dbReference type="InterPro" id="IPR001387">
    <property type="entry name" value="Cro/C1-type_HTH"/>
</dbReference>
<dbReference type="SUPFAM" id="SSF47413">
    <property type="entry name" value="lambda repressor-like DNA-binding domains"/>
    <property type="match status" value="1"/>
</dbReference>
<evidence type="ECO:0000313" key="2">
    <source>
        <dbReference type="EMBL" id="QXJ24396.1"/>
    </source>
</evidence>
<protein>
    <submittedName>
        <fullName evidence="2">Helix-turn-helix domain-containing protein</fullName>
    </submittedName>
</protein>
<dbReference type="Pfam" id="PF19054">
    <property type="entry name" value="DUF5753"/>
    <property type="match status" value="1"/>
</dbReference>
<dbReference type="RefSeq" id="WP_231330162.1">
    <property type="nucleotide sequence ID" value="NZ_CP059572.1"/>
</dbReference>
<dbReference type="InterPro" id="IPR043917">
    <property type="entry name" value="DUF5753"/>
</dbReference>
<evidence type="ECO:0000313" key="3">
    <source>
        <dbReference type="Proteomes" id="UP001049518"/>
    </source>
</evidence>
<keyword evidence="3" id="KW-1185">Reference proteome</keyword>
<dbReference type="EMBL" id="CP059572">
    <property type="protein sequence ID" value="QXJ24396.1"/>
    <property type="molecule type" value="Genomic_DNA"/>
</dbReference>
<feature type="domain" description="DUF5753" evidence="1">
    <location>
        <begin position="93"/>
        <end position="267"/>
    </location>
</feature>
<dbReference type="CDD" id="cd00093">
    <property type="entry name" value="HTH_XRE"/>
    <property type="match status" value="1"/>
</dbReference>
<name>A0ABX8QZX6_9ACTN</name>
<gene>
    <name evidence="2" type="ORF">AGRA3207_005714</name>
</gene>
<accession>A0ABX8QZX6</accession>
<organism evidence="2 3">
    <name type="scientific">Actinomadura graeca</name>
    <dbReference type="NCBI Taxonomy" id="2750812"/>
    <lineage>
        <taxon>Bacteria</taxon>
        <taxon>Bacillati</taxon>
        <taxon>Actinomycetota</taxon>
        <taxon>Actinomycetes</taxon>
        <taxon>Streptosporangiales</taxon>
        <taxon>Thermomonosporaceae</taxon>
        <taxon>Actinomadura</taxon>
    </lineage>
</organism>
<dbReference type="Proteomes" id="UP001049518">
    <property type="component" value="Chromosome"/>
</dbReference>